<name>A0A2U3DAD2_SULT2</name>
<dbReference type="Proteomes" id="UP000245380">
    <property type="component" value="Unassembled WGS sequence"/>
</dbReference>
<dbReference type="AlphaFoldDB" id="A0A2U3DAD2"/>
<proteinExistence type="predicted"/>
<evidence type="ECO:0000313" key="1">
    <source>
        <dbReference type="EMBL" id="PWI58249.1"/>
    </source>
</evidence>
<protein>
    <submittedName>
        <fullName evidence="1">Uncharacterized protein</fullName>
    </submittedName>
</protein>
<keyword evidence="2" id="KW-1185">Reference proteome</keyword>
<dbReference type="EMBL" id="MPDK01000005">
    <property type="protein sequence ID" value="PWI58249.1"/>
    <property type="molecule type" value="Genomic_DNA"/>
</dbReference>
<sequence>MGALFRVRSIPFRIRCDDCGRGREGEAVVLSPKERDWHTDESTEIGLDFSHGFVLAQLKRCTNPEEVTA</sequence>
<comment type="caution">
    <text evidence="1">The sequence shown here is derived from an EMBL/GenBank/DDBJ whole genome shotgun (WGS) entry which is preliminary data.</text>
</comment>
<evidence type="ECO:0000313" key="2">
    <source>
        <dbReference type="Proteomes" id="UP000245380"/>
    </source>
</evidence>
<organism evidence="1 2">
    <name type="scientific">Sulfoacidibacillus thermotolerans</name>
    <name type="common">Acidibacillus sulfuroxidans</name>
    <dbReference type="NCBI Taxonomy" id="1765684"/>
    <lineage>
        <taxon>Bacteria</taxon>
        <taxon>Bacillati</taxon>
        <taxon>Bacillota</taxon>
        <taxon>Bacilli</taxon>
        <taxon>Bacillales</taxon>
        <taxon>Alicyclobacillaceae</taxon>
        <taxon>Sulfoacidibacillus</taxon>
    </lineage>
</organism>
<reference evidence="1 2" key="1">
    <citation type="submission" date="2016-11" db="EMBL/GenBank/DDBJ databases">
        <title>Comparative genomics of Acidibacillus ferroxidans species.</title>
        <authorList>
            <person name="Oliveira G."/>
            <person name="Nunes G."/>
            <person name="Oliveira R."/>
            <person name="Araujo F."/>
            <person name="Salim A."/>
            <person name="Scholte L."/>
            <person name="Morais D."/>
            <person name="Nancucheo I."/>
            <person name="Johnson D.B."/>
            <person name="Grail B."/>
            <person name="Bittencourt J."/>
            <person name="Valadares R."/>
        </authorList>
    </citation>
    <scope>NUCLEOTIDE SEQUENCE [LARGE SCALE GENOMIC DNA]</scope>
    <source>
        <strain evidence="1 2">Y002</strain>
    </source>
</reference>
<gene>
    <name evidence="1" type="ORF">BM613_04800</name>
</gene>
<accession>A0A2U3DAD2</accession>